<proteinExistence type="inferred from homology"/>
<dbReference type="PANTHER" id="PTHR43976">
    <property type="entry name" value="SHORT CHAIN DEHYDROGENASE"/>
    <property type="match status" value="1"/>
</dbReference>
<dbReference type="PRINTS" id="PR00080">
    <property type="entry name" value="SDRFAMILY"/>
</dbReference>
<evidence type="ECO:0000256" key="4">
    <source>
        <dbReference type="RuleBase" id="RU000363"/>
    </source>
</evidence>
<dbReference type="PRINTS" id="PR00081">
    <property type="entry name" value="GDHRDH"/>
</dbReference>
<reference evidence="7" key="2">
    <citation type="submission" date="2020-04" db="EMBL/GenBank/DDBJ databases">
        <authorList>
            <consortium name="NCBI Genome Project"/>
        </authorList>
    </citation>
    <scope>NUCLEOTIDE SEQUENCE</scope>
    <source>
        <strain evidence="7">CBS 304.34</strain>
    </source>
</reference>
<accession>A0A6A6Z423</accession>
<reference evidence="5 7" key="1">
    <citation type="journal article" date="2020" name="Stud. Mycol.">
        <title>101 Dothideomycetes genomes: a test case for predicting lifestyles and emergence of pathogens.</title>
        <authorList>
            <person name="Haridas S."/>
            <person name="Albert R."/>
            <person name="Binder M."/>
            <person name="Bloem J."/>
            <person name="Labutti K."/>
            <person name="Salamov A."/>
            <person name="Andreopoulos B."/>
            <person name="Baker S."/>
            <person name="Barry K."/>
            <person name="Bills G."/>
            <person name="Bluhm B."/>
            <person name="Cannon C."/>
            <person name="Castanera R."/>
            <person name="Culley D."/>
            <person name="Daum C."/>
            <person name="Ezra D."/>
            <person name="Gonzalez J."/>
            <person name="Henrissat B."/>
            <person name="Kuo A."/>
            <person name="Liang C."/>
            <person name="Lipzen A."/>
            <person name="Lutzoni F."/>
            <person name="Magnuson J."/>
            <person name="Mondo S."/>
            <person name="Nolan M."/>
            <person name="Ohm R."/>
            <person name="Pangilinan J."/>
            <person name="Park H.-J."/>
            <person name="Ramirez L."/>
            <person name="Alfaro M."/>
            <person name="Sun H."/>
            <person name="Tritt A."/>
            <person name="Yoshinaga Y."/>
            <person name="Zwiers L.-H."/>
            <person name="Turgeon B."/>
            <person name="Goodwin S."/>
            <person name="Spatafora J."/>
            <person name="Crous P."/>
            <person name="Grigoriev I."/>
        </authorList>
    </citation>
    <scope>NUCLEOTIDE SEQUENCE</scope>
    <source>
        <strain evidence="5 7">CBS 304.34</strain>
    </source>
</reference>
<dbReference type="PROSITE" id="PS00061">
    <property type="entry name" value="ADH_SHORT"/>
    <property type="match status" value="1"/>
</dbReference>
<dbReference type="CDD" id="cd05374">
    <property type="entry name" value="17beta-HSD-like_SDR_c"/>
    <property type="match status" value="1"/>
</dbReference>
<dbReference type="Proteomes" id="UP000504636">
    <property type="component" value="Unplaced"/>
</dbReference>
<keyword evidence="3" id="KW-0560">Oxidoreductase</keyword>
<dbReference type="InterPro" id="IPR002347">
    <property type="entry name" value="SDR_fam"/>
</dbReference>
<dbReference type="InterPro" id="IPR020904">
    <property type="entry name" value="Sc_DH/Rdtase_CS"/>
</dbReference>
<dbReference type="InterPro" id="IPR051911">
    <property type="entry name" value="SDR_oxidoreductase"/>
</dbReference>
<reference evidence="7" key="3">
    <citation type="submission" date="2025-04" db="UniProtKB">
        <authorList>
            <consortium name="RefSeq"/>
        </authorList>
    </citation>
    <scope>IDENTIFICATION</scope>
    <source>
        <strain evidence="7">CBS 304.34</strain>
    </source>
</reference>
<dbReference type="PANTHER" id="PTHR43976:SF16">
    <property type="entry name" value="SHORT-CHAIN DEHYDROGENASE_REDUCTASE FAMILY PROTEIN"/>
    <property type="match status" value="1"/>
</dbReference>
<dbReference type="RefSeq" id="XP_033582800.1">
    <property type="nucleotide sequence ID" value="XM_033717348.1"/>
</dbReference>
<evidence type="ECO:0000313" key="6">
    <source>
        <dbReference type="Proteomes" id="UP000504636"/>
    </source>
</evidence>
<dbReference type="Gene3D" id="3.40.50.720">
    <property type="entry name" value="NAD(P)-binding Rossmann-like Domain"/>
    <property type="match status" value="1"/>
</dbReference>
<evidence type="ECO:0000256" key="3">
    <source>
        <dbReference type="ARBA" id="ARBA00023002"/>
    </source>
</evidence>
<dbReference type="AlphaFoldDB" id="A0A6A6Z423"/>
<evidence type="ECO:0000256" key="2">
    <source>
        <dbReference type="ARBA" id="ARBA00022857"/>
    </source>
</evidence>
<dbReference type="GeneID" id="54458241"/>
<dbReference type="InterPro" id="IPR036291">
    <property type="entry name" value="NAD(P)-bd_dom_sf"/>
</dbReference>
<protein>
    <submittedName>
        <fullName evidence="5 7">Short-chain dehydrogenase reductase SDR</fullName>
    </submittedName>
</protein>
<organism evidence="5">
    <name type="scientific">Mytilinidion resinicola</name>
    <dbReference type="NCBI Taxonomy" id="574789"/>
    <lineage>
        <taxon>Eukaryota</taxon>
        <taxon>Fungi</taxon>
        <taxon>Dikarya</taxon>
        <taxon>Ascomycota</taxon>
        <taxon>Pezizomycotina</taxon>
        <taxon>Dothideomycetes</taxon>
        <taxon>Pleosporomycetidae</taxon>
        <taxon>Mytilinidiales</taxon>
        <taxon>Mytilinidiaceae</taxon>
        <taxon>Mytilinidion</taxon>
    </lineage>
</organism>
<gene>
    <name evidence="5 7" type="ORF">BDZ99DRAFT_432622</name>
</gene>
<dbReference type="EMBL" id="MU003693">
    <property type="protein sequence ID" value="KAF2815836.1"/>
    <property type="molecule type" value="Genomic_DNA"/>
</dbReference>
<sequence length="278" mass="29920">MPRTIFITGASSGIGAAVSRLFFEKGWNVAATMRKPGEASELKQLDASRLLLERLDVVDASSIQPAIDAAIAKFGKIDVLFNNAGYAQYGIFEMTSPTKCRDQFDVNLFGVMDVTRAILPHFRASGHGGIVNMGSGAGLWGSPLGTMYTASKFALEGFTEALSYELAPLNIFVKSIVPTVGVGGTKLVESSVAHIAMDEALVPTYGAYMQEMVPKLQAMGSSGALEVTELAHIVYIAATDGTNKVRYVCGADDFGFLKARVESKSDEEYMARMRAWFN</sequence>
<keyword evidence="6" id="KW-1185">Reference proteome</keyword>
<evidence type="ECO:0000256" key="1">
    <source>
        <dbReference type="ARBA" id="ARBA00006484"/>
    </source>
</evidence>
<dbReference type="GO" id="GO:0016491">
    <property type="term" value="F:oxidoreductase activity"/>
    <property type="evidence" value="ECO:0007669"/>
    <property type="project" value="UniProtKB-KW"/>
</dbReference>
<keyword evidence="2" id="KW-0521">NADP</keyword>
<dbReference type="SUPFAM" id="SSF51735">
    <property type="entry name" value="NAD(P)-binding Rossmann-fold domains"/>
    <property type="match status" value="1"/>
</dbReference>
<dbReference type="Pfam" id="PF00106">
    <property type="entry name" value="adh_short"/>
    <property type="match status" value="1"/>
</dbReference>
<comment type="similarity">
    <text evidence="1 4">Belongs to the short-chain dehydrogenases/reductases (SDR) family.</text>
</comment>
<evidence type="ECO:0000313" key="5">
    <source>
        <dbReference type="EMBL" id="KAF2815836.1"/>
    </source>
</evidence>
<name>A0A6A6Z423_9PEZI</name>
<dbReference type="OrthoDB" id="1274115at2759"/>
<evidence type="ECO:0000313" key="7">
    <source>
        <dbReference type="RefSeq" id="XP_033582800.1"/>
    </source>
</evidence>